<dbReference type="EC" id="2.7.13.3" evidence="2"/>
<dbReference type="Proteomes" id="UP000256431">
    <property type="component" value="Unassembled WGS sequence"/>
</dbReference>
<reference evidence="9 10" key="1">
    <citation type="submission" date="2018-08" db="EMBL/GenBank/DDBJ databases">
        <title>Genome sequence of Marinobacter flavimaris KCTC 12185.</title>
        <authorList>
            <person name="Chun J."/>
            <person name="Kim B.-Y."/>
            <person name="Choi S.-B."/>
            <person name="Kwak M.-J."/>
        </authorList>
    </citation>
    <scope>NUCLEOTIDE SEQUENCE [LARGE SCALE GENOMIC DNA]</scope>
    <source>
        <strain evidence="9 10">KCTC 12185</strain>
    </source>
</reference>
<dbReference type="InterPro" id="IPR003594">
    <property type="entry name" value="HATPase_dom"/>
</dbReference>
<keyword evidence="7" id="KW-1133">Transmembrane helix</keyword>
<feature type="transmembrane region" description="Helical" evidence="7">
    <location>
        <begin position="92"/>
        <end position="113"/>
    </location>
</feature>
<name>A0A3D8H1F9_9GAMM</name>
<dbReference type="CDD" id="cd00082">
    <property type="entry name" value="HisKA"/>
    <property type="match status" value="1"/>
</dbReference>
<dbReference type="PANTHER" id="PTHR43711:SF32">
    <property type="entry name" value="SENSOR-TYPE HISTIDINE KINASE PRRB"/>
    <property type="match status" value="1"/>
</dbReference>
<dbReference type="EMBL" id="QRDH01000005">
    <property type="protein sequence ID" value="RDU40564.1"/>
    <property type="molecule type" value="Genomic_DNA"/>
</dbReference>
<dbReference type="AlphaFoldDB" id="A0A3D8H1F9"/>
<dbReference type="GO" id="GO:0000155">
    <property type="term" value="F:phosphorelay sensor kinase activity"/>
    <property type="evidence" value="ECO:0007669"/>
    <property type="project" value="InterPro"/>
</dbReference>
<dbReference type="InterPro" id="IPR005467">
    <property type="entry name" value="His_kinase_dom"/>
</dbReference>
<dbReference type="Pfam" id="PF02518">
    <property type="entry name" value="HATPase_c"/>
    <property type="match status" value="1"/>
</dbReference>
<proteinExistence type="predicted"/>
<dbReference type="InterPro" id="IPR003661">
    <property type="entry name" value="HisK_dim/P_dom"/>
</dbReference>
<evidence type="ECO:0000256" key="7">
    <source>
        <dbReference type="SAM" id="Phobius"/>
    </source>
</evidence>
<dbReference type="SUPFAM" id="SSF55874">
    <property type="entry name" value="ATPase domain of HSP90 chaperone/DNA topoisomerase II/histidine kinase"/>
    <property type="match status" value="1"/>
</dbReference>
<evidence type="ECO:0000256" key="4">
    <source>
        <dbReference type="ARBA" id="ARBA00022679"/>
    </source>
</evidence>
<keyword evidence="4" id="KW-0808">Transferase</keyword>
<dbReference type="Pfam" id="PF00512">
    <property type="entry name" value="HisKA"/>
    <property type="match status" value="1"/>
</dbReference>
<dbReference type="InterPro" id="IPR036890">
    <property type="entry name" value="HATPase_C_sf"/>
</dbReference>
<evidence type="ECO:0000259" key="8">
    <source>
        <dbReference type="PROSITE" id="PS50109"/>
    </source>
</evidence>
<dbReference type="SMART" id="SM00388">
    <property type="entry name" value="HisKA"/>
    <property type="match status" value="1"/>
</dbReference>
<dbReference type="InterPro" id="IPR004358">
    <property type="entry name" value="Sig_transdc_His_kin-like_C"/>
</dbReference>
<dbReference type="SUPFAM" id="SSF47384">
    <property type="entry name" value="Homodimeric domain of signal transducing histidine kinase"/>
    <property type="match status" value="1"/>
</dbReference>
<keyword evidence="5 9" id="KW-0418">Kinase</keyword>
<keyword evidence="6" id="KW-0902">Two-component regulatory system</keyword>
<protein>
    <recommendedName>
        <fullName evidence="2">histidine kinase</fullName>
        <ecNumber evidence="2">2.7.13.3</ecNumber>
    </recommendedName>
</protein>
<evidence type="ECO:0000256" key="6">
    <source>
        <dbReference type="ARBA" id="ARBA00023012"/>
    </source>
</evidence>
<evidence type="ECO:0000256" key="5">
    <source>
        <dbReference type="ARBA" id="ARBA00022777"/>
    </source>
</evidence>
<dbReference type="PRINTS" id="PR00344">
    <property type="entry name" value="BCTRLSENSOR"/>
</dbReference>
<keyword evidence="10" id="KW-1185">Reference proteome</keyword>
<dbReference type="PANTHER" id="PTHR43711">
    <property type="entry name" value="TWO-COMPONENT HISTIDINE KINASE"/>
    <property type="match status" value="1"/>
</dbReference>
<dbReference type="InterPro" id="IPR050736">
    <property type="entry name" value="Sensor_HK_Regulatory"/>
</dbReference>
<dbReference type="PROSITE" id="PS50109">
    <property type="entry name" value="HIS_KIN"/>
    <property type="match status" value="1"/>
</dbReference>
<keyword evidence="7" id="KW-0812">Transmembrane</keyword>
<dbReference type="InterPro" id="IPR036097">
    <property type="entry name" value="HisK_dim/P_sf"/>
</dbReference>
<dbReference type="CDD" id="cd00075">
    <property type="entry name" value="HATPase"/>
    <property type="match status" value="1"/>
</dbReference>
<sequence length="488" mass="53060">MLGFAKPVGRGGYNPETCPTLETAMTTEQIRQQQAAGFRNLRFAPDLEEAYRRTRSGLIRQRARPVSVAGLFLFLIYAVMDALTLPPELAQVTVSIRLAVTCPVIASVVWLAYRASPSDRLFERIYTLAYLVGGLSVVAIIAAARQVAFPLPYEGMILMLMFGYFAMGLPFLSASMVSLVLIVGYLLTELWSGMSGSDIATNLFFLTTANLIGMVGAWTSEYRHRAHFLDRKLLDHMHQAARDESRRKTELITAASHDLRQPLNVIDITLESLSPSKDGPAAHPATQQLRDMIRHLRRLLGTVFDSARLNEGMVQAVVRPTTLAPVFRDLNDLLADSLGNNKIEVRIDHPGSDLQVMADPSLLSRILQNLIFNAVQHSSGTAVTLSAKAMGSHVLLEVADDGIGLPPGLVDNLFSPYVRGAGPSEYPGLGLGLTIVQEFVALMRGECGAESRSGGGSVFWVRLPAAVTTTHEPAPDSRILSGCEHQAG</sequence>
<evidence type="ECO:0000256" key="2">
    <source>
        <dbReference type="ARBA" id="ARBA00012438"/>
    </source>
</evidence>
<feature type="domain" description="Histidine kinase" evidence="8">
    <location>
        <begin position="254"/>
        <end position="467"/>
    </location>
</feature>
<feature type="transmembrane region" description="Helical" evidence="7">
    <location>
        <begin position="62"/>
        <end position="80"/>
    </location>
</feature>
<evidence type="ECO:0000313" key="9">
    <source>
        <dbReference type="EMBL" id="RDU40564.1"/>
    </source>
</evidence>
<accession>A0A3D8H1F9</accession>
<evidence type="ECO:0000256" key="3">
    <source>
        <dbReference type="ARBA" id="ARBA00022553"/>
    </source>
</evidence>
<gene>
    <name evidence="9" type="ORF">DXI23_12375</name>
</gene>
<organism evidence="9 10">
    <name type="scientific">Marinobacter flavimaris</name>
    <dbReference type="NCBI Taxonomy" id="262076"/>
    <lineage>
        <taxon>Bacteria</taxon>
        <taxon>Pseudomonadati</taxon>
        <taxon>Pseudomonadota</taxon>
        <taxon>Gammaproteobacteria</taxon>
        <taxon>Pseudomonadales</taxon>
        <taxon>Marinobacteraceae</taxon>
        <taxon>Marinobacter</taxon>
    </lineage>
</organism>
<comment type="catalytic activity">
    <reaction evidence="1">
        <text>ATP + protein L-histidine = ADP + protein N-phospho-L-histidine.</text>
        <dbReference type="EC" id="2.7.13.3"/>
    </reaction>
</comment>
<dbReference type="SMART" id="SM00387">
    <property type="entry name" value="HATPase_c"/>
    <property type="match status" value="1"/>
</dbReference>
<keyword evidence="7" id="KW-0472">Membrane</keyword>
<dbReference type="Gene3D" id="1.10.287.130">
    <property type="match status" value="1"/>
</dbReference>
<evidence type="ECO:0000256" key="1">
    <source>
        <dbReference type="ARBA" id="ARBA00000085"/>
    </source>
</evidence>
<feature type="transmembrane region" description="Helical" evidence="7">
    <location>
        <begin position="156"/>
        <end position="187"/>
    </location>
</feature>
<keyword evidence="3" id="KW-0597">Phosphoprotein</keyword>
<feature type="transmembrane region" description="Helical" evidence="7">
    <location>
        <begin position="125"/>
        <end position="144"/>
    </location>
</feature>
<feature type="transmembrane region" description="Helical" evidence="7">
    <location>
        <begin position="199"/>
        <end position="218"/>
    </location>
</feature>
<dbReference type="Gene3D" id="3.30.565.10">
    <property type="entry name" value="Histidine kinase-like ATPase, C-terminal domain"/>
    <property type="match status" value="1"/>
</dbReference>
<evidence type="ECO:0000313" key="10">
    <source>
        <dbReference type="Proteomes" id="UP000256431"/>
    </source>
</evidence>
<comment type="caution">
    <text evidence="9">The sequence shown here is derived from an EMBL/GenBank/DDBJ whole genome shotgun (WGS) entry which is preliminary data.</text>
</comment>